<dbReference type="AlphaFoldDB" id="A0A1X7ITH1"/>
<dbReference type="RefSeq" id="WP_085543934.1">
    <property type="nucleotide sequence ID" value="NZ_FXBB01000005.1"/>
</dbReference>
<organism evidence="1 2">
    <name type="scientific">Dethiosulfovibrio salsuginis</name>
    <dbReference type="NCBI Taxonomy" id="561720"/>
    <lineage>
        <taxon>Bacteria</taxon>
        <taxon>Thermotogati</taxon>
        <taxon>Synergistota</taxon>
        <taxon>Synergistia</taxon>
        <taxon>Synergistales</taxon>
        <taxon>Dethiosulfovibrionaceae</taxon>
        <taxon>Dethiosulfovibrio</taxon>
    </lineage>
</organism>
<dbReference type="Gene3D" id="3.40.50.2000">
    <property type="entry name" value="Glycogen Phosphorylase B"/>
    <property type="match status" value="1"/>
</dbReference>
<reference evidence="2" key="1">
    <citation type="submission" date="2017-04" db="EMBL/GenBank/DDBJ databases">
        <authorList>
            <person name="Varghese N."/>
            <person name="Submissions S."/>
        </authorList>
    </citation>
    <scope>NUCLEOTIDE SEQUENCE [LARGE SCALE GENOMIC DNA]</scope>
    <source>
        <strain evidence="2">USBA 82</strain>
    </source>
</reference>
<dbReference type="SUPFAM" id="SSF53756">
    <property type="entry name" value="UDP-Glycosyltransferase/glycogen phosphorylase"/>
    <property type="match status" value="1"/>
</dbReference>
<proteinExistence type="predicted"/>
<dbReference type="EMBL" id="FXBB01000005">
    <property type="protein sequence ID" value="SMG18483.1"/>
    <property type="molecule type" value="Genomic_DNA"/>
</dbReference>
<keyword evidence="1" id="KW-0808">Transferase</keyword>
<gene>
    <name evidence="1" type="ORF">SAMN06275492_10534</name>
</gene>
<evidence type="ECO:0000313" key="1">
    <source>
        <dbReference type="EMBL" id="SMG18483.1"/>
    </source>
</evidence>
<keyword evidence="2" id="KW-1185">Reference proteome</keyword>
<dbReference type="CDD" id="cd01635">
    <property type="entry name" value="Glycosyltransferase_GTB-type"/>
    <property type="match status" value="1"/>
</dbReference>
<dbReference type="STRING" id="561720.SAMN06275492_10534"/>
<protein>
    <submittedName>
        <fullName evidence="1">Spore coat polysaccharide biosynthesis protein SpsG, predicted glycosyltransferase</fullName>
    </submittedName>
</protein>
<evidence type="ECO:0000313" key="2">
    <source>
        <dbReference type="Proteomes" id="UP000193355"/>
    </source>
</evidence>
<accession>A0A1X7ITH1</accession>
<dbReference type="Proteomes" id="UP000193355">
    <property type="component" value="Unassembled WGS sequence"/>
</dbReference>
<dbReference type="GO" id="GO:0016740">
    <property type="term" value="F:transferase activity"/>
    <property type="evidence" value="ECO:0007669"/>
    <property type="project" value="UniProtKB-KW"/>
</dbReference>
<sequence>MGSLSVLILADGGPSIGGGHISRCRALAASLEEGGFSVRFCIPEAAGGDFPDFGSPAFYSELHRPGQFDGVDMVIADSYRLSQSVLDGIRHYAKLMIVDDFRHIPVDRHADFILNYNVGSDSIPYSDNVVKLLGPKYCLLRRSFRELVPKDDGFVLFVAGSSDIGGATLDMARWYGPSWPPVVAVLGPMVSDDYRREVFDAAQGKEGLTVWRAPRSFDDLISRASKVVCTSSVTSYEALALGKPTVVFQVAENQRAIGATLSSLGWGHNLGWWLDVTESSLLEGITVATPPPKGCIPLDGADQVTSFLTTKR</sequence>
<dbReference type="OrthoDB" id="3871at2"/>
<dbReference type="Gene3D" id="3.40.50.11190">
    <property type="match status" value="1"/>
</dbReference>
<name>A0A1X7ITH1_9BACT</name>